<sequence length="542" mass="59291">MNQNDKNNFNEAKKEEMMDSQEKQTSAPGAEETADPGTENTSATPMEGAVEKTESKRPKKKKTRFAKLHSRAFKRGGLSILLVCLFIAGVVVINLISNVLVEKIPALSIDMTGTAMNELSQDTIDFITTLDKDVEIMVLATESDYVAANQYFLQANSLLKQYHNYNNRITIQYIDLAANPTFTGNYPDETLAAGDYIVQCGDNYRLLTTEDLFNMTYDQTTYSQIVESSNVEPSVTTAILNVTSEDQTKVAFINGFGDYDAEAYKKLLENNNYEVVETSLLTDEIDSEAPIAVLFTPTVDLDSASIQKLSDYLSNGGNYGKTLIYVAAQSRTETPLLDSFLEEWGMALGDGYLAETDAQYLPVSNNPYLSIFDFANDDFTAGLKNASIPLVGAYSKPVTILDEANATSLFTTSESSGLIPFDADENFDFEGAIDGKYNAGAISTHKGDGADSSVIAIGSAAMFNSQFLSSSTFNNAEYFINMANIQSGNEEEGITIAPKDISLQELGIMSAQAMTIGTVFMVVIPVIVLILGIVLWLRRRNR</sequence>
<proteinExistence type="predicted"/>
<evidence type="ECO:0000313" key="4">
    <source>
        <dbReference type="EMBL" id="HIQ80350.1"/>
    </source>
</evidence>
<dbReference type="Proteomes" id="UP000886787">
    <property type="component" value="Unassembled WGS sequence"/>
</dbReference>
<evidence type="ECO:0000313" key="5">
    <source>
        <dbReference type="Proteomes" id="UP000886787"/>
    </source>
</evidence>
<reference evidence="4" key="2">
    <citation type="journal article" date="2021" name="PeerJ">
        <title>Extensive microbial diversity within the chicken gut microbiome revealed by metagenomics and culture.</title>
        <authorList>
            <person name="Gilroy R."/>
            <person name="Ravi A."/>
            <person name="Getino M."/>
            <person name="Pursley I."/>
            <person name="Horton D.L."/>
            <person name="Alikhan N.F."/>
            <person name="Baker D."/>
            <person name="Gharbi K."/>
            <person name="Hall N."/>
            <person name="Watson M."/>
            <person name="Adriaenssens E.M."/>
            <person name="Foster-Nyarko E."/>
            <person name="Jarju S."/>
            <person name="Secka A."/>
            <person name="Antonio M."/>
            <person name="Oren A."/>
            <person name="Chaudhuri R.R."/>
            <person name="La Ragione R."/>
            <person name="Hildebrand F."/>
            <person name="Pallen M.J."/>
        </authorList>
    </citation>
    <scope>NUCLEOTIDE SEQUENCE</scope>
    <source>
        <strain evidence="4">ChiSjej1B19-3389</strain>
    </source>
</reference>
<feature type="transmembrane region" description="Helical" evidence="2">
    <location>
        <begin position="77"/>
        <end position="101"/>
    </location>
</feature>
<accession>A0A9D0ZHA4</accession>
<dbReference type="AlphaFoldDB" id="A0A9D0ZHA4"/>
<feature type="compositionally biased region" description="Basic and acidic residues" evidence="1">
    <location>
        <begin position="11"/>
        <end position="22"/>
    </location>
</feature>
<feature type="compositionally biased region" description="Polar residues" evidence="1">
    <location>
        <begin position="1"/>
        <end position="10"/>
    </location>
</feature>
<feature type="transmembrane region" description="Helical" evidence="2">
    <location>
        <begin position="513"/>
        <end position="537"/>
    </location>
</feature>
<dbReference type="EMBL" id="DVFW01000021">
    <property type="protein sequence ID" value="HIQ80350.1"/>
    <property type="molecule type" value="Genomic_DNA"/>
</dbReference>
<keyword evidence="2" id="KW-0472">Membrane</keyword>
<protein>
    <submittedName>
        <fullName evidence="4">Gldg family protein</fullName>
    </submittedName>
</protein>
<keyword evidence="2" id="KW-0812">Transmembrane</keyword>
<gene>
    <name evidence="4" type="ORF">IAD32_03605</name>
</gene>
<reference evidence="4" key="1">
    <citation type="submission" date="2020-10" db="EMBL/GenBank/DDBJ databases">
        <authorList>
            <person name="Gilroy R."/>
        </authorList>
    </citation>
    <scope>NUCLEOTIDE SEQUENCE</scope>
    <source>
        <strain evidence="4">ChiSjej1B19-3389</strain>
    </source>
</reference>
<evidence type="ECO:0000259" key="3">
    <source>
        <dbReference type="Pfam" id="PF23357"/>
    </source>
</evidence>
<feature type="region of interest" description="Disordered" evidence="1">
    <location>
        <begin position="1"/>
        <end position="64"/>
    </location>
</feature>
<name>A0A9D0ZHA4_9FIRM</name>
<dbReference type="InterPro" id="IPR055396">
    <property type="entry name" value="DUF7088"/>
</dbReference>
<dbReference type="Pfam" id="PF23357">
    <property type="entry name" value="DUF7088"/>
    <property type="match status" value="1"/>
</dbReference>
<keyword evidence="2" id="KW-1133">Transmembrane helix</keyword>
<comment type="caution">
    <text evidence="4">The sequence shown here is derived from an EMBL/GenBank/DDBJ whole genome shotgun (WGS) entry which is preliminary data.</text>
</comment>
<feature type="domain" description="DUF7088" evidence="3">
    <location>
        <begin position="118"/>
        <end position="180"/>
    </location>
</feature>
<evidence type="ECO:0000256" key="1">
    <source>
        <dbReference type="SAM" id="MobiDB-lite"/>
    </source>
</evidence>
<evidence type="ECO:0000256" key="2">
    <source>
        <dbReference type="SAM" id="Phobius"/>
    </source>
</evidence>
<organism evidence="4 5">
    <name type="scientific">Candidatus Scatavimonas merdigallinarum</name>
    <dbReference type="NCBI Taxonomy" id="2840914"/>
    <lineage>
        <taxon>Bacteria</taxon>
        <taxon>Bacillati</taxon>
        <taxon>Bacillota</taxon>
        <taxon>Clostridia</taxon>
        <taxon>Eubacteriales</taxon>
        <taxon>Oscillospiraceae</taxon>
        <taxon>Oscillospiraceae incertae sedis</taxon>
        <taxon>Candidatus Scatavimonas</taxon>
    </lineage>
</organism>